<sequence>MVDYDFTLKFDISAFECEPETFLDQLYEAGCDDAIIGIGRPGRISMNFTREAKTASEAVLSALNDVQKALPQAKLIEATPDFVGLTDIADILGCSRQNIRNLHLKYQSSFPTPVHEGSTTLWHLAKVLPWFKGKSNYTVEDSLLEIALTNMKINLDRQMGDVYTTQ</sequence>
<dbReference type="Proteomes" id="UP000195442">
    <property type="component" value="Unassembled WGS sequence"/>
</dbReference>
<dbReference type="RefSeq" id="WP_087147338.1">
    <property type="nucleotide sequence ID" value="NZ_FUKJ01000251.1"/>
</dbReference>
<organism evidence="1 2">
    <name type="scientific">Crenothrix polyspora</name>
    <dbReference type="NCBI Taxonomy" id="360316"/>
    <lineage>
        <taxon>Bacteria</taxon>
        <taxon>Pseudomonadati</taxon>
        <taxon>Pseudomonadota</taxon>
        <taxon>Gammaproteobacteria</taxon>
        <taxon>Methylococcales</taxon>
        <taxon>Crenotrichaceae</taxon>
        <taxon>Crenothrix</taxon>
    </lineage>
</organism>
<proteinExistence type="predicted"/>
<evidence type="ECO:0000313" key="2">
    <source>
        <dbReference type="Proteomes" id="UP000195442"/>
    </source>
</evidence>
<accession>A0A1R4HAS6</accession>
<dbReference type="AlphaFoldDB" id="A0A1R4HAS6"/>
<keyword evidence="2" id="KW-1185">Reference proteome</keyword>
<name>A0A1R4HAS6_9GAMM</name>
<reference evidence="2" key="1">
    <citation type="submission" date="2017-02" db="EMBL/GenBank/DDBJ databases">
        <authorList>
            <person name="Daims H."/>
        </authorList>
    </citation>
    <scope>NUCLEOTIDE SEQUENCE [LARGE SCALE GENOMIC DNA]</scope>
</reference>
<dbReference type="EMBL" id="FUKJ01000251">
    <property type="protein sequence ID" value="SJM93323.1"/>
    <property type="molecule type" value="Genomic_DNA"/>
</dbReference>
<protein>
    <submittedName>
        <fullName evidence="1">Prophage CP4-57 regulatory</fullName>
    </submittedName>
</protein>
<evidence type="ECO:0000313" key="1">
    <source>
        <dbReference type="EMBL" id="SJM93323.1"/>
    </source>
</evidence>
<gene>
    <name evidence="1" type="ORF">CRENPOLYSF2_3240004</name>
</gene>
<dbReference type="OrthoDB" id="7860618at2"/>